<feature type="transmembrane region" description="Helical" evidence="1">
    <location>
        <begin position="20"/>
        <end position="40"/>
    </location>
</feature>
<feature type="transmembrane region" description="Helical" evidence="1">
    <location>
        <begin position="116"/>
        <end position="138"/>
    </location>
</feature>
<feature type="transmembrane region" description="Helical" evidence="1">
    <location>
        <begin position="84"/>
        <end position="104"/>
    </location>
</feature>
<dbReference type="OrthoDB" id="3197626at2759"/>
<accession>A0A067PXD5</accession>
<evidence type="ECO:0008006" key="4">
    <source>
        <dbReference type="Google" id="ProtNLM"/>
    </source>
</evidence>
<evidence type="ECO:0000256" key="1">
    <source>
        <dbReference type="SAM" id="Phobius"/>
    </source>
</evidence>
<keyword evidence="1" id="KW-1133">Transmembrane helix</keyword>
<dbReference type="AlphaFoldDB" id="A0A067PXD5"/>
<evidence type="ECO:0000313" key="3">
    <source>
        <dbReference type="Proteomes" id="UP000027265"/>
    </source>
</evidence>
<dbReference type="InParanoid" id="A0A067PXD5"/>
<feature type="transmembrane region" description="Helical" evidence="1">
    <location>
        <begin position="227"/>
        <end position="245"/>
    </location>
</feature>
<name>A0A067PXD5_9AGAM</name>
<keyword evidence="1" id="KW-0472">Membrane</keyword>
<keyword evidence="3" id="KW-1185">Reference proteome</keyword>
<feature type="transmembrane region" description="Helical" evidence="1">
    <location>
        <begin position="158"/>
        <end position="179"/>
    </location>
</feature>
<organism evidence="2 3">
    <name type="scientific">Jaapia argillacea MUCL 33604</name>
    <dbReference type="NCBI Taxonomy" id="933084"/>
    <lineage>
        <taxon>Eukaryota</taxon>
        <taxon>Fungi</taxon>
        <taxon>Dikarya</taxon>
        <taxon>Basidiomycota</taxon>
        <taxon>Agaricomycotina</taxon>
        <taxon>Agaricomycetes</taxon>
        <taxon>Agaricomycetidae</taxon>
        <taxon>Jaapiales</taxon>
        <taxon>Jaapiaceae</taxon>
        <taxon>Jaapia</taxon>
    </lineage>
</organism>
<protein>
    <recommendedName>
        <fullName evidence="4">Transmembrane protein</fullName>
    </recommendedName>
</protein>
<sequence>MVDWQSPAEIAKDAAVFDKFMHALLGLYIWEFFTSLSFDLQYLTGKRKFRWPLVFYFGNRYALLGAMIGIAIALNVAGPVNCQALYTFNQVCGNVAIGMASINLSIRTMAVWSQKWYIVGPLIAIILGHWSLLLHGILLKAVYIPGEGCVITSTSNTVLAGTFIYSMAFDFVVLTLTATKMAFPVGGRSKLFNMIFQDGLIYFIVAFLANLLATIFILLNLNPVMSVIVNVPAAIASTIVATRIVRRLSNFTSQGAEMFSSTQGSTLAFRSGATTRQAGTVSFKKSQTDGVHLQMDTFTVGDRSGGSFMEYDAAGKVVKSGHLDPEAQVISEEFKRPPY</sequence>
<dbReference type="EMBL" id="KL197717">
    <property type="protein sequence ID" value="KDQ58545.1"/>
    <property type="molecule type" value="Genomic_DNA"/>
</dbReference>
<dbReference type="HOGENOM" id="CLU_059054_1_1_1"/>
<reference evidence="3" key="1">
    <citation type="journal article" date="2014" name="Proc. Natl. Acad. Sci. U.S.A.">
        <title>Extensive sampling of basidiomycete genomes demonstrates inadequacy of the white-rot/brown-rot paradigm for wood decay fungi.</title>
        <authorList>
            <person name="Riley R."/>
            <person name="Salamov A.A."/>
            <person name="Brown D.W."/>
            <person name="Nagy L.G."/>
            <person name="Floudas D."/>
            <person name="Held B.W."/>
            <person name="Levasseur A."/>
            <person name="Lombard V."/>
            <person name="Morin E."/>
            <person name="Otillar R."/>
            <person name="Lindquist E.A."/>
            <person name="Sun H."/>
            <person name="LaButti K.M."/>
            <person name="Schmutz J."/>
            <person name="Jabbour D."/>
            <person name="Luo H."/>
            <person name="Baker S.E."/>
            <person name="Pisabarro A.G."/>
            <person name="Walton J.D."/>
            <person name="Blanchette R.A."/>
            <person name="Henrissat B."/>
            <person name="Martin F."/>
            <person name="Cullen D."/>
            <person name="Hibbett D.S."/>
            <person name="Grigoriev I.V."/>
        </authorList>
    </citation>
    <scope>NUCLEOTIDE SEQUENCE [LARGE SCALE GENOMIC DNA]</scope>
    <source>
        <strain evidence="3">MUCL 33604</strain>
    </source>
</reference>
<keyword evidence="1" id="KW-0812">Transmembrane</keyword>
<gene>
    <name evidence="2" type="ORF">JAAARDRAFT_34361</name>
</gene>
<feature type="transmembrane region" description="Helical" evidence="1">
    <location>
        <begin position="200"/>
        <end position="221"/>
    </location>
</feature>
<dbReference type="Proteomes" id="UP000027265">
    <property type="component" value="Unassembled WGS sequence"/>
</dbReference>
<proteinExistence type="predicted"/>
<feature type="transmembrane region" description="Helical" evidence="1">
    <location>
        <begin position="61"/>
        <end position="78"/>
    </location>
</feature>
<evidence type="ECO:0000313" key="2">
    <source>
        <dbReference type="EMBL" id="KDQ58545.1"/>
    </source>
</evidence>